<protein>
    <submittedName>
        <fullName evidence="9">NADH-quinone oxidoreductase E subunit</fullName>
    </submittedName>
</protein>
<dbReference type="Gene3D" id="3.40.30.10">
    <property type="entry name" value="Glutaredoxin"/>
    <property type="match status" value="1"/>
</dbReference>
<reference evidence="9 10" key="1">
    <citation type="submission" date="2018-03" db="EMBL/GenBank/DDBJ databases">
        <title>Genomic Encyclopedia of Archaeal and Bacterial Type Strains, Phase II (KMG-II): from individual species to whole genera.</title>
        <authorList>
            <person name="Goeker M."/>
        </authorList>
    </citation>
    <scope>NUCLEOTIDE SEQUENCE [LARGE SCALE GENOMIC DNA]</scope>
    <source>
        <strain evidence="9 10">DSM 29318</strain>
    </source>
</reference>
<dbReference type="Pfam" id="PF01257">
    <property type="entry name" value="2Fe-2S_thioredx"/>
    <property type="match status" value="1"/>
</dbReference>
<comment type="caution">
    <text evidence="9">The sequence shown here is derived from an EMBL/GenBank/DDBJ whole genome shotgun (WGS) entry which is preliminary data.</text>
</comment>
<dbReference type="SUPFAM" id="SSF52833">
    <property type="entry name" value="Thioredoxin-like"/>
    <property type="match status" value="1"/>
</dbReference>
<feature type="compositionally biased region" description="Basic and acidic residues" evidence="8">
    <location>
        <begin position="452"/>
        <end position="466"/>
    </location>
</feature>
<sequence>MLRRLYHDQPEGFAFTPANQEWAEAQITKYPPGRQASAIIPLLWRAQEQEGWLSRPAIEHVCEMLDMAFIRGLEVATFYFMFQLQPVGRVAHVQVCGTTSCMICGAEDLIAVCKEEIAPRPHQLSASGDFSWEEVECLGACANAPMAQIGKDYYEDLTADILRDLLRRMAAGEVPQPGPQSARFASEPMMGLTSLGERDGERYDHNASVTLATEIGDTLKRIDGTEVPLSAPWRKPEPDGAAHPERDPLTSPGAGPSQAEGGAPGSGPEDEPEAAELSDAPVDGTHYRKGEGDAVSTARPRESEPAEAAQSGATAGDDPRVGRQAVVGAEPTVAETKPEDAGPVAEGLTGRDVPDGAETRGGVTTGNAAAADGPSGGVTPAEGDDEPAPVREPDRDRPAAHPAPDAEGDAGTEGPGPHGGADAPESVPETPPAETRRPLPTDEAPIGTRPSGLDEPREGGPDDLKRIGGIGPKLEAMLHDLGVYHFDQIAAWGPEEVAWMDRNLRGFQGRVTRDDWVGQARALAG</sequence>
<gene>
    <name evidence="9" type="ORF">BCF33_0638</name>
</gene>
<dbReference type="EMBL" id="PVTT01000001">
    <property type="protein sequence ID" value="PRY95026.1"/>
    <property type="molecule type" value="Genomic_DNA"/>
</dbReference>
<feature type="compositionally biased region" description="Basic and acidic residues" evidence="8">
    <location>
        <begin position="234"/>
        <end position="248"/>
    </location>
</feature>
<evidence type="ECO:0000313" key="10">
    <source>
        <dbReference type="Proteomes" id="UP000238801"/>
    </source>
</evidence>
<dbReference type="InterPro" id="IPR041921">
    <property type="entry name" value="NuoE_N"/>
</dbReference>
<dbReference type="Gene3D" id="1.10.10.1590">
    <property type="entry name" value="NADH-quinone oxidoreductase subunit E"/>
    <property type="match status" value="1"/>
</dbReference>
<dbReference type="InterPro" id="IPR002023">
    <property type="entry name" value="NuoE-like"/>
</dbReference>
<keyword evidence="3" id="KW-0479">Metal-binding</keyword>
<dbReference type="CDD" id="cd03064">
    <property type="entry name" value="TRX_Fd_NuoE"/>
    <property type="match status" value="1"/>
</dbReference>
<comment type="cofactor">
    <cofactor evidence="6">
        <name>[2Fe-2S] cluster</name>
        <dbReference type="ChEBI" id="CHEBI:190135"/>
    </cofactor>
</comment>
<evidence type="ECO:0000256" key="1">
    <source>
        <dbReference type="ARBA" id="ARBA00010643"/>
    </source>
</evidence>
<dbReference type="AlphaFoldDB" id="A0A2T0X7X3"/>
<dbReference type="GO" id="GO:0046872">
    <property type="term" value="F:metal ion binding"/>
    <property type="evidence" value="ECO:0007669"/>
    <property type="project" value="UniProtKB-KW"/>
</dbReference>
<dbReference type="PANTHER" id="PTHR10371:SF3">
    <property type="entry name" value="NADH DEHYDROGENASE [UBIQUINONE] FLAVOPROTEIN 2, MITOCHONDRIAL"/>
    <property type="match status" value="1"/>
</dbReference>
<dbReference type="Proteomes" id="UP000238801">
    <property type="component" value="Unassembled WGS sequence"/>
</dbReference>
<keyword evidence="5" id="KW-0411">Iron-sulfur</keyword>
<comment type="similarity">
    <text evidence="1">Belongs to the complex I 24 kDa subunit family.</text>
</comment>
<evidence type="ECO:0000256" key="5">
    <source>
        <dbReference type="ARBA" id="ARBA00023014"/>
    </source>
</evidence>
<accession>A0A2T0X7X3</accession>
<dbReference type="GO" id="GO:0051537">
    <property type="term" value="F:2 iron, 2 sulfur cluster binding"/>
    <property type="evidence" value="ECO:0007669"/>
    <property type="project" value="UniProtKB-KW"/>
</dbReference>
<feature type="region of interest" description="Disordered" evidence="8">
    <location>
        <begin position="222"/>
        <end position="468"/>
    </location>
</feature>
<feature type="compositionally biased region" description="Basic and acidic residues" evidence="8">
    <location>
        <begin position="388"/>
        <end position="399"/>
    </location>
</feature>
<dbReference type="NCBIfam" id="NF005724">
    <property type="entry name" value="PRK07539.1-4"/>
    <property type="match status" value="1"/>
</dbReference>
<evidence type="ECO:0000313" key="9">
    <source>
        <dbReference type="EMBL" id="PRY95026.1"/>
    </source>
</evidence>
<dbReference type="PANTHER" id="PTHR10371">
    <property type="entry name" value="NADH DEHYDROGENASE UBIQUINONE FLAVOPROTEIN 2, MITOCHONDRIAL"/>
    <property type="match status" value="1"/>
</dbReference>
<comment type="catalytic activity">
    <reaction evidence="7">
        <text>a quinone + NADH + 5 H(+)(in) = a quinol + NAD(+) + 4 H(+)(out)</text>
        <dbReference type="Rhea" id="RHEA:57888"/>
        <dbReference type="ChEBI" id="CHEBI:15378"/>
        <dbReference type="ChEBI" id="CHEBI:24646"/>
        <dbReference type="ChEBI" id="CHEBI:57540"/>
        <dbReference type="ChEBI" id="CHEBI:57945"/>
        <dbReference type="ChEBI" id="CHEBI:132124"/>
    </reaction>
</comment>
<dbReference type="InterPro" id="IPR036249">
    <property type="entry name" value="Thioredoxin-like_sf"/>
</dbReference>
<evidence type="ECO:0000256" key="8">
    <source>
        <dbReference type="SAM" id="MobiDB-lite"/>
    </source>
</evidence>
<evidence type="ECO:0000256" key="7">
    <source>
        <dbReference type="ARBA" id="ARBA00047712"/>
    </source>
</evidence>
<organism evidence="9 10">
    <name type="scientific">Hasllibacter halocynthiae</name>
    <dbReference type="NCBI Taxonomy" id="595589"/>
    <lineage>
        <taxon>Bacteria</taxon>
        <taxon>Pseudomonadati</taxon>
        <taxon>Pseudomonadota</taxon>
        <taxon>Alphaproteobacteria</taxon>
        <taxon>Rhodobacterales</taxon>
        <taxon>Roseobacteraceae</taxon>
        <taxon>Hasllibacter</taxon>
    </lineage>
</organism>
<keyword evidence="4" id="KW-0408">Iron</keyword>
<evidence type="ECO:0000256" key="2">
    <source>
        <dbReference type="ARBA" id="ARBA00022714"/>
    </source>
</evidence>
<dbReference type="InterPro" id="IPR042128">
    <property type="entry name" value="NuoE_dom"/>
</dbReference>
<keyword evidence="2" id="KW-0001">2Fe-2S</keyword>
<dbReference type="FunFam" id="1.10.10.1590:FF:000001">
    <property type="entry name" value="NADH-quinone oxidoreductase subunit E"/>
    <property type="match status" value="1"/>
</dbReference>
<evidence type="ECO:0000256" key="6">
    <source>
        <dbReference type="ARBA" id="ARBA00034078"/>
    </source>
</evidence>
<keyword evidence="10" id="KW-1185">Reference proteome</keyword>
<name>A0A2T0X7X3_9RHOB</name>
<evidence type="ECO:0000256" key="3">
    <source>
        <dbReference type="ARBA" id="ARBA00022723"/>
    </source>
</evidence>
<dbReference type="Gene3D" id="1.10.150.20">
    <property type="entry name" value="5' to 3' exonuclease, C-terminal subdomain"/>
    <property type="match status" value="1"/>
</dbReference>
<dbReference type="NCBIfam" id="TIGR01958">
    <property type="entry name" value="nuoE_fam"/>
    <property type="match status" value="1"/>
</dbReference>
<proteinExistence type="inferred from homology"/>
<dbReference type="GO" id="GO:0003954">
    <property type="term" value="F:NADH dehydrogenase activity"/>
    <property type="evidence" value="ECO:0007669"/>
    <property type="project" value="TreeGrafter"/>
</dbReference>
<evidence type="ECO:0000256" key="4">
    <source>
        <dbReference type="ARBA" id="ARBA00023004"/>
    </source>
</evidence>